<proteinExistence type="predicted"/>
<evidence type="ECO:0000256" key="3">
    <source>
        <dbReference type="ARBA" id="ARBA00022777"/>
    </source>
</evidence>
<organism evidence="7 8">
    <name type="scientific">Polaribacter irgensii 23-P</name>
    <dbReference type="NCBI Taxonomy" id="313594"/>
    <lineage>
        <taxon>Bacteria</taxon>
        <taxon>Pseudomonadati</taxon>
        <taxon>Bacteroidota</taxon>
        <taxon>Flavobacteriia</taxon>
        <taxon>Flavobacteriales</taxon>
        <taxon>Flavobacteriaceae</taxon>
    </lineage>
</organism>
<evidence type="ECO:0000313" key="7">
    <source>
        <dbReference type="EMBL" id="EAR13180.1"/>
    </source>
</evidence>
<dbReference type="Pfam" id="PF04263">
    <property type="entry name" value="TPK_catalytic"/>
    <property type="match status" value="1"/>
</dbReference>
<accession>A4BW39</accession>
<dbReference type="GO" id="GO:0030975">
    <property type="term" value="F:thiamine binding"/>
    <property type="evidence" value="ECO:0007669"/>
    <property type="project" value="InterPro"/>
</dbReference>
<dbReference type="InterPro" id="IPR036371">
    <property type="entry name" value="TPK_B1-bd_sf"/>
</dbReference>
<dbReference type="GO" id="GO:0005524">
    <property type="term" value="F:ATP binding"/>
    <property type="evidence" value="ECO:0007669"/>
    <property type="project" value="UniProtKB-KW"/>
</dbReference>
<keyword evidence="8" id="KW-1185">Reference proteome</keyword>
<dbReference type="NCBIfam" id="TIGR01378">
    <property type="entry name" value="thi_PPkinase"/>
    <property type="match status" value="1"/>
</dbReference>
<dbReference type="InterPro" id="IPR006282">
    <property type="entry name" value="Thi_PPkinase"/>
</dbReference>
<protein>
    <recommendedName>
        <fullName evidence="5">Thiamine diphosphokinase</fullName>
        <ecNumber evidence="5">2.7.6.2</ecNumber>
    </recommendedName>
</protein>
<dbReference type="EC" id="2.7.6.2" evidence="5"/>
<evidence type="ECO:0000313" key="8">
    <source>
        <dbReference type="Proteomes" id="UP000003053"/>
    </source>
</evidence>
<dbReference type="RefSeq" id="WP_004568974.1">
    <property type="nucleotide sequence ID" value="NZ_CH724148.1"/>
</dbReference>
<keyword evidence="4" id="KW-0067">ATP-binding</keyword>
<keyword evidence="2" id="KW-0547">Nucleotide-binding</keyword>
<dbReference type="eggNOG" id="COG1564">
    <property type="taxonomic scope" value="Bacteria"/>
</dbReference>
<dbReference type="Proteomes" id="UP000003053">
    <property type="component" value="Unassembled WGS sequence"/>
</dbReference>
<dbReference type="GO" id="GO:0009229">
    <property type="term" value="P:thiamine diphosphate biosynthetic process"/>
    <property type="evidence" value="ECO:0007669"/>
    <property type="project" value="InterPro"/>
</dbReference>
<dbReference type="CDD" id="cd07995">
    <property type="entry name" value="TPK"/>
    <property type="match status" value="1"/>
</dbReference>
<dbReference type="SUPFAM" id="SSF63999">
    <property type="entry name" value="Thiamin pyrophosphokinase, catalytic domain"/>
    <property type="match status" value="1"/>
</dbReference>
<dbReference type="GO" id="GO:0006772">
    <property type="term" value="P:thiamine metabolic process"/>
    <property type="evidence" value="ECO:0007669"/>
    <property type="project" value="UniProtKB-UniRule"/>
</dbReference>
<dbReference type="InterPro" id="IPR053149">
    <property type="entry name" value="TPK"/>
</dbReference>
<dbReference type="HOGENOM" id="CLU_044237_1_1_10"/>
<name>A4BW39_9FLAO</name>
<sequence length="201" mass="22969">MKKMKVFLVLNGEKPNQLPDVSDYEVICATDGAYKYLKEQGITPHFISGDFDSLDNIPEGIDIIETPDQNYTDFDKILQILFDKGHNTVDVFGASGKEQDHFLGNLNTAIQWKDRLKITFYDNHGRYFLADKKTIIKKCLHKTISLIPFPEVAKISTKGLQYSLTDEDLMFGKRIGTRNKAIENQVEISFKSGNLFIFINH</sequence>
<dbReference type="GO" id="GO:0004788">
    <property type="term" value="F:thiamine diphosphokinase activity"/>
    <property type="evidence" value="ECO:0007669"/>
    <property type="project" value="UniProtKB-UniRule"/>
</dbReference>
<dbReference type="STRING" id="313594.PI23P_01762"/>
<keyword evidence="3 7" id="KW-0418">Kinase</keyword>
<evidence type="ECO:0000259" key="6">
    <source>
        <dbReference type="SMART" id="SM00983"/>
    </source>
</evidence>
<keyword evidence="1" id="KW-0808">Transferase</keyword>
<dbReference type="PANTHER" id="PTHR41299">
    <property type="entry name" value="THIAMINE PYROPHOSPHOKINASE"/>
    <property type="match status" value="1"/>
</dbReference>
<dbReference type="AlphaFoldDB" id="A4BW39"/>
<reference evidence="7 8" key="1">
    <citation type="submission" date="2006-02" db="EMBL/GenBank/DDBJ databases">
        <authorList>
            <person name="Murray A."/>
            <person name="Staley J."/>
            <person name="Ferriera S."/>
            <person name="Johnson J."/>
            <person name="Kravitz S."/>
            <person name="Halpern A."/>
            <person name="Remington K."/>
            <person name="Beeson K."/>
            <person name="Tran B."/>
            <person name="Rogers Y.-H."/>
            <person name="Friedman R."/>
            <person name="Venter J.C."/>
        </authorList>
    </citation>
    <scope>NUCLEOTIDE SEQUENCE [LARGE SCALE GENOMIC DNA]</scope>
    <source>
        <strain evidence="7 8">23-P</strain>
    </source>
</reference>
<dbReference type="Pfam" id="PF04265">
    <property type="entry name" value="TPK_B1_binding"/>
    <property type="match status" value="1"/>
</dbReference>
<dbReference type="OrthoDB" id="1132102at2"/>
<evidence type="ECO:0000256" key="1">
    <source>
        <dbReference type="ARBA" id="ARBA00022679"/>
    </source>
</evidence>
<evidence type="ECO:0000256" key="5">
    <source>
        <dbReference type="NCBIfam" id="TIGR01378"/>
    </source>
</evidence>
<dbReference type="PANTHER" id="PTHR41299:SF1">
    <property type="entry name" value="THIAMINE PYROPHOSPHOKINASE"/>
    <property type="match status" value="1"/>
</dbReference>
<gene>
    <name evidence="7" type="ORF">PI23P_01762</name>
</gene>
<dbReference type="SUPFAM" id="SSF63862">
    <property type="entry name" value="Thiamin pyrophosphokinase, substrate-binding domain"/>
    <property type="match status" value="1"/>
</dbReference>
<evidence type="ECO:0000256" key="2">
    <source>
        <dbReference type="ARBA" id="ARBA00022741"/>
    </source>
</evidence>
<dbReference type="InterPro" id="IPR036759">
    <property type="entry name" value="TPK_catalytic_sf"/>
</dbReference>
<dbReference type="EMBL" id="AAOG01000001">
    <property type="protein sequence ID" value="EAR13180.1"/>
    <property type="molecule type" value="Genomic_DNA"/>
</dbReference>
<dbReference type="GO" id="GO:0016301">
    <property type="term" value="F:kinase activity"/>
    <property type="evidence" value="ECO:0007669"/>
    <property type="project" value="UniProtKB-KW"/>
</dbReference>
<dbReference type="SMART" id="SM00983">
    <property type="entry name" value="TPK_B1_binding"/>
    <property type="match status" value="1"/>
</dbReference>
<dbReference type="Gene3D" id="3.40.50.10240">
    <property type="entry name" value="Thiamin pyrophosphokinase, catalytic domain"/>
    <property type="match status" value="1"/>
</dbReference>
<dbReference type="InterPro" id="IPR007373">
    <property type="entry name" value="Thiamin_PyroPKinase_B1-bd"/>
</dbReference>
<comment type="caution">
    <text evidence="7">The sequence shown here is derived from an EMBL/GenBank/DDBJ whole genome shotgun (WGS) entry which is preliminary data.</text>
</comment>
<feature type="domain" description="Thiamin pyrophosphokinase thiamin-binding" evidence="6">
    <location>
        <begin position="125"/>
        <end position="196"/>
    </location>
</feature>
<dbReference type="InterPro" id="IPR007371">
    <property type="entry name" value="TPK_catalytic"/>
</dbReference>
<evidence type="ECO:0000256" key="4">
    <source>
        <dbReference type="ARBA" id="ARBA00022840"/>
    </source>
</evidence>